<evidence type="ECO:0000313" key="12">
    <source>
        <dbReference type="Proteomes" id="UP000015453"/>
    </source>
</evidence>
<evidence type="ECO:0000256" key="3">
    <source>
        <dbReference type="ARBA" id="ARBA00011510"/>
    </source>
</evidence>
<keyword evidence="12" id="KW-1185">Reference proteome</keyword>
<comment type="subcellular location">
    <subcellularLocation>
        <location evidence="1">Plastid membrane</location>
        <topology evidence="1">Multi-pass membrane protein</topology>
    </subcellularLocation>
</comment>
<evidence type="ECO:0000256" key="4">
    <source>
        <dbReference type="ARBA" id="ARBA00016640"/>
    </source>
</evidence>
<gene>
    <name evidence="11" type="ORF">M569_00620</name>
</gene>
<feature type="region of interest" description="Disordered" evidence="9">
    <location>
        <begin position="473"/>
        <end position="496"/>
    </location>
</feature>
<comment type="caution">
    <text evidence="11">The sequence shown here is derived from an EMBL/GenBank/DDBJ whole genome shotgun (WGS) entry which is preliminary data.</text>
</comment>
<accession>S8D9F6</accession>
<comment type="subunit">
    <text evidence="3">Part of the Tic complex.</text>
</comment>
<keyword evidence="6" id="KW-0813">Transport</keyword>
<dbReference type="EMBL" id="AUSU01000169">
    <property type="protein sequence ID" value="EPS74131.1"/>
    <property type="molecule type" value="Genomic_DNA"/>
</dbReference>
<feature type="non-terminal residue" evidence="11">
    <location>
        <position position="1020"/>
    </location>
</feature>
<comment type="similarity">
    <text evidence="2">Belongs to the TIC214 family.</text>
</comment>
<protein>
    <recommendedName>
        <fullName evidence="4">Protein TIC 214</fullName>
    </recommendedName>
    <alternativeName>
        <fullName evidence="8">Translocon at the inner envelope membrane of chloroplasts 214</fullName>
    </alternativeName>
</protein>
<feature type="transmembrane region" description="Helical" evidence="10">
    <location>
        <begin position="51"/>
        <end position="77"/>
    </location>
</feature>
<evidence type="ECO:0000256" key="6">
    <source>
        <dbReference type="ARBA" id="ARBA00022927"/>
    </source>
</evidence>
<evidence type="ECO:0000256" key="7">
    <source>
        <dbReference type="ARBA" id="ARBA00022989"/>
    </source>
</evidence>
<reference evidence="11 12" key="1">
    <citation type="journal article" date="2013" name="BMC Genomics">
        <title>The miniature genome of a carnivorous plant Genlisea aurea contains a low number of genes and short non-coding sequences.</title>
        <authorList>
            <person name="Leushkin E.V."/>
            <person name="Sutormin R.A."/>
            <person name="Nabieva E.R."/>
            <person name="Penin A.A."/>
            <person name="Kondrashov A.S."/>
            <person name="Logacheva M.D."/>
        </authorList>
    </citation>
    <scope>NUCLEOTIDE SEQUENCE [LARGE SCALE GENOMIC DNA]</scope>
</reference>
<name>S8D9F6_9LAMI</name>
<evidence type="ECO:0000256" key="8">
    <source>
        <dbReference type="ARBA" id="ARBA00029978"/>
    </source>
</evidence>
<dbReference type="Proteomes" id="UP000015453">
    <property type="component" value="Unassembled WGS sequence"/>
</dbReference>
<keyword evidence="6" id="KW-0653">Protein transport</keyword>
<dbReference type="OrthoDB" id="886087at2759"/>
<dbReference type="PANTHER" id="PTHR33163">
    <property type="entry name" value="PROTEIN TIC 214-RELATED"/>
    <property type="match status" value="1"/>
</dbReference>
<dbReference type="AlphaFoldDB" id="S8D9F6"/>
<organism evidence="11 12">
    <name type="scientific">Genlisea aurea</name>
    <dbReference type="NCBI Taxonomy" id="192259"/>
    <lineage>
        <taxon>Eukaryota</taxon>
        <taxon>Viridiplantae</taxon>
        <taxon>Streptophyta</taxon>
        <taxon>Embryophyta</taxon>
        <taxon>Tracheophyta</taxon>
        <taxon>Spermatophyta</taxon>
        <taxon>Magnoliopsida</taxon>
        <taxon>eudicotyledons</taxon>
        <taxon>Gunneridae</taxon>
        <taxon>Pentapetalae</taxon>
        <taxon>asterids</taxon>
        <taxon>lamiids</taxon>
        <taxon>Lamiales</taxon>
        <taxon>Lentibulariaceae</taxon>
        <taxon>Genlisea</taxon>
    </lineage>
</organism>
<keyword evidence="10" id="KW-0472">Membrane</keyword>
<evidence type="ECO:0000256" key="5">
    <source>
        <dbReference type="ARBA" id="ARBA00022692"/>
    </source>
</evidence>
<sequence length="1020" mass="121145">STTRNSMRNFSIQCLFLNNLIFQFLNHFILPSSLLARLIKIYMFRCTNNMLFLTSSFFGWLIGHILLLQILEFLSVWQKLKKKNYIRSNKYIQSKKYFGSEMRNLMDQLFRIKLNKTKNVEEGVEKKMTYEQANENKQEDEKKAIYTSVFYTEQTDKKKIEDTEKIRVNRTKAHKTFFQKSYLLHSNNNSKNSTSQKYTFGFEKFLMSQYFFGISNGDGKETISFTYPPIFSIFLESTKKGLYWLRLEKDPDNEVSDSNSFQKVKKLKNEFLNRIEGIDNESTCFNLLEIRPQLCYDDSIHKYFSKRHDPLFNGPYRRPINLSCSIQQKINIMDLIENFGINKLHHIFLENAYLQQLEIKEADLDKKMVSTHFFDSLIFIKKFLFVKEHNSIDLTGKNYLLLSKGKPDSNYFITTNSNGQKNILRKAPKIQKKVPHWLYKLIDEVEQQSGEQHENGSIDYEIRSRKAKRVVILTTTNDDPDSKTNDSNTSPSDEPNEVALIRYSQQPDFRRGLIKVQIVTEETNEKLRIEIAEAWDTIPFAQIIRGMMLLTQSVVRKYIILPSLILGKNIGRILLFQLPEWSEDLQEWNREMYVKCTYNGVPLSETEFPQNWLTDGIQIKIIFPFRMKPWHNSKRRSFPKNRNLRNNKKEKNDFCFLTIWGLESEFPFGRPRKQPSFFKPIFKELEKKKNKFHRIIHQLFSKIKLPSRTASSLSQKKINEKLFLISITNNMGHILYMKKGADRKYFDCKIINFELRQKTKIETWITTNINRNQNLKIRTTNYKKITKKDLIIYKINRPNSKKEFFDWMGMNHETLKKENESQEEHELPNRKDLESFPSQKNNIEENDTKLNIKKENTRKQYKSKTEAELELFLNRYLLFQFRGNEVLTQPMLSNIKVYCLLLRLMDQKKITLSSIQKRELDLDIMLINLNLTRKELLKKGLFIIEPIRLSGKDGYFIMYQTVSISLVHKSKNQKQRYVASKQLAEMILPQQRITASEDKNFNLCIPENILSFRRCRTLRI</sequence>
<dbReference type="GO" id="GO:0042170">
    <property type="term" value="C:plastid membrane"/>
    <property type="evidence" value="ECO:0007669"/>
    <property type="project" value="UniProtKB-SubCell"/>
</dbReference>
<evidence type="ECO:0000256" key="1">
    <source>
        <dbReference type="ARBA" id="ARBA00004446"/>
    </source>
</evidence>
<feature type="transmembrane region" description="Helical" evidence="10">
    <location>
        <begin position="20"/>
        <end position="39"/>
    </location>
</feature>
<feature type="compositionally biased region" description="Basic and acidic residues" evidence="9">
    <location>
        <begin position="817"/>
        <end position="834"/>
    </location>
</feature>
<dbReference type="GO" id="GO:0015031">
    <property type="term" value="P:protein transport"/>
    <property type="evidence" value="ECO:0007669"/>
    <property type="project" value="UniProtKB-KW"/>
</dbReference>
<proteinExistence type="inferred from homology"/>
<evidence type="ECO:0000256" key="9">
    <source>
        <dbReference type="SAM" id="MobiDB-lite"/>
    </source>
</evidence>
<dbReference type="PANTHER" id="PTHR33163:SF40">
    <property type="entry name" value="PROTEIN TIC 214"/>
    <property type="match status" value="1"/>
</dbReference>
<feature type="non-terminal residue" evidence="11">
    <location>
        <position position="1"/>
    </location>
</feature>
<keyword evidence="7 10" id="KW-1133">Transmembrane helix</keyword>
<dbReference type="InterPro" id="IPR008896">
    <property type="entry name" value="TIC214"/>
</dbReference>
<dbReference type="Pfam" id="PF05758">
    <property type="entry name" value="Ycf1"/>
    <property type="match status" value="3"/>
</dbReference>
<evidence type="ECO:0000256" key="10">
    <source>
        <dbReference type="SAM" id="Phobius"/>
    </source>
</evidence>
<keyword evidence="5 10" id="KW-0812">Transmembrane</keyword>
<evidence type="ECO:0000256" key="2">
    <source>
        <dbReference type="ARBA" id="ARBA00009956"/>
    </source>
</evidence>
<evidence type="ECO:0000313" key="11">
    <source>
        <dbReference type="EMBL" id="EPS74131.1"/>
    </source>
</evidence>
<feature type="region of interest" description="Disordered" evidence="9">
    <location>
        <begin position="817"/>
        <end position="848"/>
    </location>
</feature>